<proteinExistence type="predicted"/>
<dbReference type="EMBL" id="GL349473">
    <property type="protein sequence ID" value="KNC52559.1"/>
    <property type="molecule type" value="Genomic_DNA"/>
</dbReference>
<evidence type="ECO:0000313" key="2">
    <source>
        <dbReference type="EMBL" id="KNC52559.1"/>
    </source>
</evidence>
<protein>
    <submittedName>
        <fullName evidence="2">Uncharacterized protein</fullName>
    </submittedName>
</protein>
<name>A0A0L0DJJ3_THETB</name>
<gene>
    <name evidence="2" type="ORF">AMSG_08126</name>
</gene>
<dbReference type="GeneID" id="25566888"/>
<dbReference type="AlphaFoldDB" id="A0A0L0DJJ3"/>
<reference evidence="2 3" key="1">
    <citation type="submission" date="2010-05" db="EMBL/GenBank/DDBJ databases">
        <title>The Genome Sequence of Thecamonas trahens ATCC 50062.</title>
        <authorList>
            <consortium name="The Broad Institute Genome Sequencing Platform"/>
            <person name="Russ C."/>
            <person name="Cuomo C."/>
            <person name="Shea T."/>
            <person name="Young S.K."/>
            <person name="Zeng Q."/>
            <person name="Koehrsen M."/>
            <person name="Haas B."/>
            <person name="Borodovsky M."/>
            <person name="Guigo R."/>
            <person name="Alvarado L."/>
            <person name="Berlin A."/>
            <person name="Bochicchio J."/>
            <person name="Borenstein D."/>
            <person name="Chapman S."/>
            <person name="Chen Z."/>
            <person name="Freedman E."/>
            <person name="Gellesch M."/>
            <person name="Goldberg J."/>
            <person name="Griggs A."/>
            <person name="Gujja S."/>
            <person name="Heilman E."/>
            <person name="Heiman D."/>
            <person name="Hepburn T."/>
            <person name="Howarth C."/>
            <person name="Jen D."/>
            <person name="Larson L."/>
            <person name="Mehta T."/>
            <person name="Park D."/>
            <person name="Pearson M."/>
            <person name="Roberts A."/>
            <person name="Saif S."/>
            <person name="Shenoy N."/>
            <person name="Sisk P."/>
            <person name="Stolte C."/>
            <person name="Sykes S."/>
            <person name="Thomson T."/>
            <person name="Walk T."/>
            <person name="White J."/>
            <person name="Yandava C."/>
            <person name="Burger G."/>
            <person name="Gray M.W."/>
            <person name="Holland P.W.H."/>
            <person name="King N."/>
            <person name="Lang F.B.F."/>
            <person name="Roger A.J."/>
            <person name="Ruiz-Trillo I."/>
            <person name="Lander E."/>
            <person name="Nusbaum C."/>
        </authorList>
    </citation>
    <scope>NUCLEOTIDE SEQUENCE [LARGE SCALE GENOMIC DNA]</scope>
    <source>
        <strain evidence="2 3">ATCC 50062</strain>
    </source>
</reference>
<dbReference type="Proteomes" id="UP000054408">
    <property type="component" value="Unassembled WGS sequence"/>
</dbReference>
<dbReference type="RefSeq" id="XP_013755349.1">
    <property type="nucleotide sequence ID" value="XM_013899895.1"/>
</dbReference>
<organism evidence="2 3">
    <name type="scientific">Thecamonas trahens ATCC 50062</name>
    <dbReference type="NCBI Taxonomy" id="461836"/>
    <lineage>
        <taxon>Eukaryota</taxon>
        <taxon>Apusozoa</taxon>
        <taxon>Apusomonadida</taxon>
        <taxon>Apusomonadidae</taxon>
        <taxon>Thecamonas</taxon>
    </lineage>
</organism>
<accession>A0A0L0DJJ3</accession>
<keyword evidence="3" id="KW-1185">Reference proteome</keyword>
<feature type="region of interest" description="Disordered" evidence="1">
    <location>
        <begin position="634"/>
        <end position="660"/>
    </location>
</feature>
<evidence type="ECO:0000313" key="3">
    <source>
        <dbReference type="Proteomes" id="UP000054408"/>
    </source>
</evidence>
<feature type="compositionally biased region" description="Basic residues" evidence="1">
    <location>
        <begin position="634"/>
        <end position="645"/>
    </location>
</feature>
<evidence type="ECO:0000256" key="1">
    <source>
        <dbReference type="SAM" id="MobiDB-lite"/>
    </source>
</evidence>
<sequence>MEDGEAQFTGRAAEGVVFDSAACGRYLMHTAVLRSLAVRAGLWSSVERVTRVASELFSRWAAARVQGTPFSRTATEKGDMSALSASPLVVRGGLSKLEYVARDERTVHDELVRALHAGPLYHGLRPACSVTELSRKETRKRRLRGLDVLLKQSKNLSHMMWAQPVDRIRMSVAKQLWSAPQYWALAASAPSKSGAAPTMSFLEKGKVVRYMMWAWVVETAHSGAGAIAAGDLEAVRCYRLSATGALVRRGITETLTGLQLQQRGMLETESLELELGECLKALAAVASLLVPPEAGKWDEAWPGQVHVFDVDELISLLATLLARAVGNGMKVCQEALKSGEKAKAVLKLPVVLGNFVSTMYNMVRRQVAQDRRNKSQIVLTILDKAVRIGASGGGTDARTWQACQVVDHFAELFHIPRHKLDIPRNRKWWTRHLERGKVFKYAGRFVVPQHADLAQLDVSSDVLKAVWDFQRRGSLSGRVFVCVCLGQDPSKPPGMPRYKQRLGAAVVEPEAVVEADDGAAEPPLPAPGTGTTKVVTMLAEFVEAELTELLMSMQPPKKNAPVCGRSAAMCTPAEVAVAVQPEVSPGGRPGSAFVVPGLSPLRLAAADEMLSTVECLGGTMPNPLTPLDPTRVRRRVRKRKRRRHSSGTDSELITVPTAPITPGKVAPGKIELVRTPKRPRGLCQPKRLFV</sequence>